<sequence>MDRTQQRSRGEEAGTDGTTETATRRLSRDARGQPGGDEAYELATLWGVRGLIRWIARNNGAEEKRPELTERRRQQPDHCPETLGDNQEATRHMNWPRSGESVASSGAMQEDEWKSEVSKYLELLNVMELLQSGQMDRFGKPWEILKEELAVNDGVLMRDTRLIPPEALRKKLIPLAHEGHMGIAKTKECIRLDFWWPGLDLMVERAVRVLRNQDVVAAASQVVNREKLNKGRYKEKTPGDEKARRASLSYNQMRNIRQTFFQVKEILGNQDSRQVDITGTVFSNGCGFYTWLCSKNMNAVLLRECDPKLSIMMHPSAVA</sequence>
<feature type="compositionally biased region" description="Basic and acidic residues" evidence="2">
    <location>
        <begin position="63"/>
        <end position="80"/>
    </location>
</feature>
<gene>
    <name evidence="4" type="ORF">NDU88_007863</name>
</gene>
<dbReference type="InterPro" id="IPR050951">
    <property type="entry name" value="Retrovirus_Pol_polyprotein"/>
</dbReference>
<proteinExistence type="predicted"/>
<dbReference type="EMBL" id="JANPWB010000011">
    <property type="protein sequence ID" value="KAJ1129495.1"/>
    <property type="molecule type" value="Genomic_DNA"/>
</dbReference>
<evidence type="ECO:0000259" key="3">
    <source>
        <dbReference type="Pfam" id="PF17921"/>
    </source>
</evidence>
<dbReference type="Gene3D" id="1.10.340.70">
    <property type="match status" value="1"/>
</dbReference>
<protein>
    <recommendedName>
        <fullName evidence="1">Gypsy retrotransposon integrase-like protein 1</fullName>
    </recommendedName>
</protein>
<keyword evidence="5" id="KW-1185">Reference proteome</keyword>
<evidence type="ECO:0000256" key="1">
    <source>
        <dbReference type="ARBA" id="ARBA00039658"/>
    </source>
</evidence>
<accession>A0AAV7PN43</accession>
<feature type="region of interest" description="Disordered" evidence="2">
    <location>
        <begin position="63"/>
        <end position="110"/>
    </location>
</feature>
<evidence type="ECO:0000313" key="4">
    <source>
        <dbReference type="EMBL" id="KAJ1129495.1"/>
    </source>
</evidence>
<dbReference type="Proteomes" id="UP001066276">
    <property type="component" value="Chromosome 7"/>
</dbReference>
<feature type="compositionally biased region" description="Basic and acidic residues" evidence="2">
    <location>
        <begin position="1"/>
        <end position="12"/>
    </location>
</feature>
<feature type="region of interest" description="Disordered" evidence="2">
    <location>
        <begin position="1"/>
        <end position="37"/>
    </location>
</feature>
<feature type="compositionally biased region" description="Basic and acidic residues" evidence="2">
    <location>
        <begin position="22"/>
        <end position="31"/>
    </location>
</feature>
<dbReference type="Pfam" id="PF17921">
    <property type="entry name" value="Integrase_H2C2"/>
    <property type="match status" value="1"/>
</dbReference>
<dbReference type="AlphaFoldDB" id="A0AAV7PN43"/>
<organism evidence="4 5">
    <name type="scientific">Pleurodeles waltl</name>
    <name type="common">Iberian ribbed newt</name>
    <dbReference type="NCBI Taxonomy" id="8319"/>
    <lineage>
        <taxon>Eukaryota</taxon>
        <taxon>Metazoa</taxon>
        <taxon>Chordata</taxon>
        <taxon>Craniata</taxon>
        <taxon>Vertebrata</taxon>
        <taxon>Euteleostomi</taxon>
        <taxon>Amphibia</taxon>
        <taxon>Batrachia</taxon>
        <taxon>Caudata</taxon>
        <taxon>Salamandroidea</taxon>
        <taxon>Salamandridae</taxon>
        <taxon>Pleurodelinae</taxon>
        <taxon>Pleurodeles</taxon>
    </lineage>
</organism>
<evidence type="ECO:0000313" key="5">
    <source>
        <dbReference type="Proteomes" id="UP001066276"/>
    </source>
</evidence>
<evidence type="ECO:0000256" key="2">
    <source>
        <dbReference type="SAM" id="MobiDB-lite"/>
    </source>
</evidence>
<comment type="caution">
    <text evidence="4">The sequence shown here is derived from an EMBL/GenBank/DDBJ whole genome shotgun (WGS) entry which is preliminary data.</text>
</comment>
<dbReference type="InterPro" id="IPR041588">
    <property type="entry name" value="Integrase_H2C2"/>
</dbReference>
<dbReference type="PANTHER" id="PTHR37984">
    <property type="entry name" value="PROTEIN CBG26694"/>
    <property type="match status" value="1"/>
</dbReference>
<name>A0AAV7PN43_PLEWA</name>
<reference evidence="4" key="1">
    <citation type="journal article" date="2022" name="bioRxiv">
        <title>Sequencing and chromosome-scale assembly of the giantPleurodeles waltlgenome.</title>
        <authorList>
            <person name="Brown T."/>
            <person name="Elewa A."/>
            <person name="Iarovenko S."/>
            <person name="Subramanian E."/>
            <person name="Araus A.J."/>
            <person name="Petzold A."/>
            <person name="Susuki M."/>
            <person name="Suzuki K.-i.T."/>
            <person name="Hayashi T."/>
            <person name="Toyoda A."/>
            <person name="Oliveira C."/>
            <person name="Osipova E."/>
            <person name="Leigh N.D."/>
            <person name="Simon A."/>
            <person name="Yun M.H."/>
        </authorList>
    </citation>
    <scope>NUCLEOTIDE SEQUENCE</scope>
    <source>
        <strain evidence="4">20211129_DDA</strain>
        <tissue evidence="4">Liver</tissue>
    </source>
</reference>
<feature type="domain" description="Integrase zinc-binding" evidence="3">
    <location>
        <begin position="164"/>
        <end position="208"/>
    </location>
</feature>
<dbReference type="PANTHER" id="PTHR37984:SF5">
    <property type="entry name" value="PROTEIN NYNRIN-LIKE"/>
    <property type="match status" value="1"/>
</dbReference>